<feature type="compositionally biased region" description="Low complexity" evidence="7">
    <location>
        <begin position="11"/>
        <end position="26"/>
    </location>
</feature>
<evidence type="ECO:0000256" key="6">
    <source>
        <dbReference type="ARBA" id="ARBA00023136"/>
    </source>
</evidence>
<feature type="compositionally biased region" description="Low complexity" evidence="7">
    <location>
        <begin position="434"/>
        <end position="445"/>
    </location>
</feature>
<feature type="compositionally biased region" description="Gly residues" evidence="7">
    <location>
        <begin position="446"/>
        <end position="455"/>
    </location>
</feature>
<dbReference type="Gene3D" id="1.20.1250.20">
    <property type="entry name" value="MFS general substrate transporter like domains"/>
    <property type="match status" value="1"/>
</dbReference>
<feature type="region of interest" description="Disordered" evidence="7">
    <location>
        <begin position="424"/>
        <end position="455"/>
    </location>
</feature>
<feature type="transmembrane region" description="Helical" evidence="8">
    <location>
        <begin position="378"/>
        <end position="396"/>
    </location>
</feature>
<proteinExistence type="predicted"/>
<evidence type="ECO:0000313" key="9">
    <source>
        <dbReference type="EMBL" id="MBD8043201.1"/>
    </source>
</evidence>
<keyword evidence="10" id="KW-1185">Reference proteome</keyword>
<feature type="transmembrane region" description="Helical" evidence="8">
    <location>
        <begin position="194"/>
        <end position="217"/>
    </location>
</feature>
<dbReference type="InterPro" id="IPR036259">
    <property type="entry name" value="MFS_trans_sf"/>
</dbReference>
<feature type="transmembrane region" description="Helical" evidence="8">
    <location>
        <begin position="284"/>
        <end position="307"/>
    </location>
</feature>
<comment type="caution">
    <text evidence="9">The sequence shown here is derived from an EMBL/GenBank/DDBJ whole genome shotgun (WGS) entry which is preliminary data.</text>
</comment>
<accession>A0ABR8YG49</accession>
<feature type="transmembrane region" description="Helical" evidence="8">
    <location>
        <begin position="248"/>
        <end position="272"/>
    </location>
</feature>
<dbReference type="PANTHER" id="PTHR23513:SF6">
    <property type="entry name" value="MAJOR FACILITATOR SUPERFAMILY ASSOCIATED DOMAIN-CONTAINING PROTEIN"/>
    <property type="match status" value="1"/>
</dbReference>
<evidence type="ECO:0000256" key="7">
    <source>
        <dbReference type="SAM" id="MobiDB-lite"/>
    </source>
</evidence>
<gene>
    <name evidence="9" type="ORF">H9638_05175</name>
</gene>
<keyword evidence="6 8" id="KW-0472">Membrane</keyword>
<keyword evidence="3" id="KW-1003">Cell membrane</keyword>
<feature type="transmembrane region" description="Helical" evidence="8">
    <location>
        <begin position="314"/>
        <end position="332"/>
    </location>
</feature>
<evidence type="ECO:0000256" key="4">
    <source>
        <dbReference type="ARBA" id="ARBA00022692"/>
    </source>
</evidence>
<sequence length="455" mass="46992">MAAGSTGSEHPAPAAGPTAAKAAQGPEAKDVGTNRDALRVPAFRRLTLAWVFTNFGNSALFLTAAIWVKQLTGSDAAAGLVFVALGLPALLAPLIGQLADRFRRKPLLVINNFCSATVVLVLLCVQTSAHLWLVYLVIFTYATSNYVTTAAQSGLLRDMLTDRLLAPANGLLSSVNQGLRIISPLIGAGMLTLWGMQAVVLLTSLCFIVTALILMTLKVHESDPGANAEENFWQSTTAGLRFLAHHQLLAPAMLCLSIAIGATGILNVTIFATVEQGLGMPPEFLSVLVSVQGAMAIAGGFTASILIRKFGIRTVIILGVTLLAAAVLASAVPSVPVVLTGSVLTGLGVTWTVIAFITLRQTESPARLQGRTSAATSMLINVPQVGANMIAAALISSIDYRALIITTSVVCLAGTLPLLPRRASAQTPGTGNHAIGPGARAAGPGDHPGGGPGQH</sequence>
<feature type="transmembrane region" description="Helical" evidence="8">
    <location>
        <begin position="76"/>
        <end position="96"/>
    </location>
</feature>
<comment type="subcellular location">
    <subcellularLocation>
        <location evidence="1">Cell membrane</location>
        <topology evidence="1">Multi-pass membrane protein</topology>
    </subcellularLocation>
</comment>
<dbReference type="CDD" id="cd06173">
    <property type="entry name" value="MFS_MefA_like"/>
    <property type="match status" value="1"/>
</dbReference>
<keyword evidence="4 8" id="KW-0812">Transmembrane</keyword>
<dbReference type="Pfam" id="PF05977">
    <property type="entry name" value="MFS_3"/>
    <property type="match status" value="1"/>
</dbReference>
<evidence type="ECO:0000256" key="3">
    <source>
        <dbReference type="ARBA" id="ARBA00022475"/>
    </source>
</evidence>
<name>A0ABR8YG49_9MICC</name>
<feature type="transmembrane region" description="Helical" evidence="8">
    <location>
        <begin position="108"/>
        <end position="138"/>
    </location>
</feature>
<dbReference type="RefSeq" id="WP_191746126.1">
    <property type="nucleotide sequence ID" value="NZ_JACSQC010000002.1"/>
</dbReference>
<evidence type="ECO:0000313" key="10">
    <source>
        <dbReference type="Proteomes" id="UP000652763"/>
    </source>
</evidence>
<evidence type="ECO:0000256" key="2">
    <source>
        <dbReference type="ARBA" id="ARBA00022448"/>
    </source>
</evidence>
<evidence type="ECO:0000256" key="5">
    <source>
        <dbReference type="ARBA" id="ARBA00022989"/>
    </source>
</evidence>
<feature type="region of interest" description="Disordered" evidence="7">
    <location>
        <begin position="1"/>
        <end position="30"/>
    </location>
</feature>
<protein>
    <submittedName>
        <fullName evidence="9">MFS transporter</fullName>
    </submittedName>
</protein>
<dbReference type="SUPFAM" id="SSF103473">
    <property type="entry name" value="MFS general substrate transporter"/>
    <property type="match status" value="1"/>
</dbReference>
<dbReference type="Proteomes" id="UP000652763">
    <property type="component" value="Unassembled WGS sequence"/>
</dbReference>
<reference evidence="9 10" key="1">
    <citation type="submission" date="2020-08" db="EMBL/GenBank/DDBJ databases">
        <title>A Genomic Blueprint of the Chicken Gut Microbiome.</title>
        <authorList>
            <person name="Gilroy R."/>
            <person name="Ravi A."/>
            <person name="Getino M."/>
            <person name="Pursley I."/>
            <person name="Horton D.L."/>
            <person name="Alikhan N.-F."/>
            <person name="Baker D."/>
            <person name="Gharbi K."/>
            <person name="Hall N."/>
            <person name="Watson M."/>
            <person name="Adriaenssens E.M."/>
            <person name="Foster-Nyarko E."/>
            <person name="Jarju S."/>
            <person name="Secka A."/>
            <person name="Antonio M."/>
            <person name="Oren A."/>
            <person name="Chaudhuri R."/>
            <person name="La Ragione R.M."/>
            <person name="Hildebrand F."/>
            <person name="Pallen M.J."/>
        </authorList>
    </citation>
    <scope>NUCLEOTIDE SEQUENCE [LARGE SCALE GENOMIC DNA]</scope>
    <source>
        <strain evidence="9 10">Sa2BUA2</strain>
    </source>
</reference>
<dbReference type="InterPro" id="IPR010290">
    <property type="entry name" value="TM_effector"/>
</dbReference>
<keyword evidence="2" id="KW-0813">Transport</keyword>
<feature type="transmembrane region" description="Helical" evidence="8">
    <location>
        <begin position="338"/>
        <end position="357"/>
    </location>
</feature>
<organism evidence="9 10">
    <name type="scientific">Arthrobacter pullicola</name>
    <dbReference type="NCBI Taxonomy" id="2762224"/>
    <lineage>
        <taxon>Bacteria</taxon>
        <taxon>Bacillati</taxon>
        <taxon>Actinomycetota</taxon>
        <taxon>Actinomycetes</taxon>
        <taxon>Micrococcales</taxon>
        <taxon>Micrococcaceae</taxon>
        <taxon>Arthrobacter</taxon>
    </lineage>
</organism>
<feature type="transmembrane region" description="Helical" evidence="8">
    <location>
        <begin position="48"/>
        <end position="70"/>
    </location>
</feature>
<dbReference type="PANTHER" id="PTHR23513">
    <property type="entry name" value="INTEGRAL MEMBRANE EFFLUX PROTEIN-RELATED"/>
    <property type="match status" value="1"/>
</dbReference>
<evidence type="ECO:0000256" key="1">
    <source>
        <dbReference type="ARBA" id="ARBA00004651"/>
    </source>
</evidence>
<keyword evidence="5 8" id="KW-1133">Transmembrane helix</keyword>
<dbReference type="EMBL" id="JACSQC010000002">
    <property type="protein sequence ID" value="MBD8043201.1"/>
    <property type="molecule type" value="Genomic_DNA"/>
</dbReference>
<evidence type="ECO:0000256" key="8">
    <source>
        <dbReference type="SAM" id="Phobius"/>
    </source>
</evidence>